<feature type="domain" description="Aminotransferase class I/classII large" evidence="11">
    <location>
        <begin position="43"/>
        <end position="381"/>
    </location>
</feature>
<evidence type="ECO:0000256" key="7">
    <source>
        <dbReference type="ARBA" id="ARBA00022898"/>
    </source>
</evidence>
<dbReference type="UniPathway" id="UPA00078"/>
<comment type="pathway">
    <text evidence="2 10">Cofactor biosynthesis; biotin biosynthesis.</text>
</comment>
<dbReference type="InterPro" id="IPR050087">
    <property type="entry name" value="AON_synthase_class-II"/>
</dbReference>
<evidence type="ECO:0000256" key="8">
    <source>
        <dbReference type="ARBA" id="ARBA00047715"/>
    </source>
</evidence>
<dbReference type="PANTHER" id="PTHR13693:SF3">
    <property type="entry name" value="LD36009P"/>
    <property type="match status" value="1"/>
</dbReference>
<dbReference type="InterPro" id="IPR001917">
    <property type="entry name" value="Aminotrans_II_pyridoxalP_BS"/>
</dbReference>
<protein>
    <recommendedName>
        <fullName evidence="10">8-amino-7-ketopelargonate synthase</fullName>
        <ecNumber evidence="10">2.3.1.47</ecNumber>
    </recommendedName>
</protein>
<evidence type="ECO:0000256" key="9">
    <source>
        <dbReference type="PIRSR" id="PIRSR604723-51"/>
    </source>
</evidence>
<keyword evidence="5 10" id="KW-0808">Transferase</keyword>
<dbReference type="CDD" id="cd06454">
    <property type="entry name" value="KBL_like"/>
    <property type="match status" value="1"/>
</dbReference>
<evidence type="ECO:0000256" key="10">
    <source>
        <dbReference type="RuleBase" id="RU003693"/>
    </source>
</evidence>
<dbReference type="GO" id="GO:0030170">
    <property type="term" value="F:pyridoxal phosphate binding"/>
    <property type="evidence" value="ECO:0007669"/>
    <property type="project" value="InterPro"/>
</dbReference>
<dbReference type="PANTHER" id="PTHR13693">
    <property type="entry name" value="CLASS II AMINOTRANSFERASE/8-AMINO-7-OXONONANOATE SYNTHASE"/>
    <property type="match status" value="1"/>
</dbReference>
<reference evidence="13" key="1">
    <citation type="submission" date="2016-05" db="EMBL/GenBank/DDBJ databases">
        <authorList>
            <person name="Liu B."/>
            <person name="Wang J."/>
            <person name="Zhu Y."/>
            <person name="Liu G."/>
            <person name="Chen Q."/>
            <person name="Chen Z."/>
            <person name="Lan J."/>
            <person name="Che J."/>
            <person name="Ge C."/>
            <person name="Shi H."/>
            <person name="Pan Z."/>
            <person name="Liu X."/>
        </authorList>
    </citation>
    <scope>NUCLEOTIDE SEQUENCE [LARGE SCALE GENOMIC DNA]</scope>
    <source>
        <strain evidence="13">FJAT-27215</strain>
    </source>
</reference>
<evidence type="ECO:0000313" key="12">
    <source>
        <dbReference type="EMBL" id="OCA92868.1"/>
    </source>
</evidence>
<comment type="catalytic activity">
    <reaction evidence="8 10">
        <text>6-carboxyhexanoyl-[ACP] + L-alanine + H(+) = (8S)-8-amino-7-oxononanoate + holo-[ACP] + CO2</text>
        <dbReference type="Rhea" id="RHEA:42288"/>
        <dbReference type="Rhea" id="RHEA-COMP:9685"/>
        <dbReference type="Rhea" id="RHEA-COMP:9955"/>
        <dbReference type="ChEBI" id="CHEBI:15378"/>
        <dbReference type="ChEBI" id="CHEBI:16526"/>
        <dbReference type="ChEBI" id="CHEBI:57972"/>
        <dbReference type="ChEBI" id="CHEBI:64479"/>
        <dbReference type="ChEBI" id="CHEBI:78846"/>
        <dbReference type="ChEBI" id="CHEBI:149468"/>
        <dbReference type="EC" id="2.3.1.47"/>
    </reaction>
</comment>
<dbReference type="EC" id="2.3.1.47" evidence="10"/>
<evidence type="ECO:0000256" key="1">
    <source>
        <dbReference type="ARBA" id="ARBA00001933"/>
    </source>
</evidence>
<dbReference type="InterPro" id="IPR015422">
    <property type="entry name" value="PyrdxlP-dep_Trfase_small"/>
</dbReference>
<dbReference type="PROSITE" id="PS00599">
    <property type="entry name" value="AA_TRANSFER_CLASS_2"/>
    <property type="match status" value="1"/>
</dbReference>
<evidence type="ECO:0000256" key="3">
    <source>
        <dbReference type="ARBA" id="ARBA00010008"/>
    </source>
</evidence>
<evidence type="ECO:0000256" key="6">
    <source>
        <dbReference type="ARBA" id="ARBA00022756"/>
    </source>
</evidence>
<dbReference type="InterPro" id="IPR015421">
    <property type="entry name" value="PyrdxlP-dep_Trfase_major"/>
</dbReference>
<dbReference type="AlphaFoldDB" id="A0A1B9B9U8"/>
<comment type="caution">
    <text evidence="12">The sequence shown here is derived from an EMBL/GenBank/DDBJ whole genome shotgun (WGS) entry which is preliminary data.</text>
</comment>
<name>A0A1B9B9U8_9BACI</name>
<organism evidence="12 13">
    <name type="scientific">Pseudobacillus wudalianchiensis</name>
    <dbReference type="NCBI Taxonomy" id="1743143"/>
    <lineage>
        <taxon>Bacteria</taxon>
        <taxon>Bacillati</taxon>
        <taxon>Bacillota</taxon>
        <taxon>Bacilli</taxon>
        <taxon>Bacillales</taxon>
        <taxon>Bacillaceae</taxon>
        <taxon>Pseudobacillus</taxon>
    </lineage>
</organism>
<dbReference type="InterPro" id="IPR004839">
    <property type="entry name" value="Aminotransferase_I/II_large"/>
</dbReference>
<accession>A0A1B9B9U8</accession>
<gene>
    <name evidence="12" type="ORF">A8F95_04065</name>
</gene>
<dbReference type="InterPro" id="IPR004723">
    <property type="entry name" value="AONS_Archaea/Proteobacteria"/>
</dbReference>
<comment type="function">
    <text evidence="10">Catalyzes the decarboxylative condensation of pimeloyl-[acyl-carrier protein] and L-alanine to produce 8-amino-7-oxononanoate (AON), [acyl-carrier protein], and carbon dioxide.</text>
</comment>
<dbReference type="Proteomes" id="UP000092578">
    <property type="component" value="Unassembled WGS sequence"/>
</dbReference>
<dbReference type="NCBIfam" id="TIGR00858">
    <property type="entry name" value="bioF"/>
    <property type="match status" value="1"/>
</dbReference>
<keyword evidence="7 9" id="KW-0663">Pyridoxal phosphate</keyword>
<dbReference type="GO" id="GO:0009102">
    <property type="term" value="P:biotin biosynthetic process"/>
    <property type="evidence" value="ECO:0007669"/>
    <property type="project" value="UniProtKB-UniRule"/>
</dbReference>
<proteinExistence type="inferred from homology"/>
<keyword evidence="13" id="KW-1185">Reference proteome</keyword>
<feature type="modified residue" description="N6-(pyridoxal phosphate)lysine" evidence="9">
    <location>
        <position position="240"/>
    </location>
</feature>
<dbReference type="Gene3D" id="3.90.1150.10">
    <property type="entry name" value="Aspartate Aminotransferase, domain 1"/>
    <property type="match status" value="1"/>
</dbReference>
<comment type="cofactor">
    <cofactor evidence="1 9 10">
        <name>pyridoxal 5'-phosphate</name>
        <dbReference type="ChEBI" id="CHEBI:597326"/>
    </cofactor>
</comment>
<evidence type="ECO:0000256" key="2">
    <source>
        <dbReference type="ARBA" id="ARBA00004746"/>
    </source>
</evidence>
<dbReference type="EMBL" id="MAYT01000001">
    <property type="protein sequence ID" value="OCA92868.1"/>
    <property type="molecule type" value="Genomic_DNA"/>
</dbReference>
<dbReference type="Gene3D" id="3.40.640.10">
    <property type="entry name" value="Type I PLP-dependent aspartate aminotransferase-like (Major domain)"/>
    <property type="match status" value="1"/>
</dbReference>
<dbReference type="GO" id="GO:0008710">
    <property type="term" value="F:8-amino-7-oxononanoate synthase activity"/>
    <property type="evidence" value="ECO:0007669"/>
    <property type="project" value="UniProtKB-UniRule"/>
</dbReference>
<sequence length="398" mass="43579">MANVKMDEWLNGRLDKTKESGLHRQLKTMHSAPCSKVVINGRNQLVFSSNNYLGLANDERLVYAAETILHEFGVGSSGSRLTTGHTEWHQKLENKIAAFKQTEAALLFSSGYLANVGVLSSLPEKGDVVFSDQLNHASIIDGCRLSRADTIIYNHVDMKDLEEKLKDSDSYRRRFIVTDGVFSMDGTIAPLDQIMTLARSYGAFVIVDDAHATGVLGENGRGTSEYFGVSPDIVIGTLSKAVGAEGGFVAGSRVLIDFLLNHARTFIFQTAIPPSICAAAYAAFEIIEHSKEKRRLLLSRIKQIKNSLEKMGYTVKGDDTPIIPVIIGDTYKAVAFASRLQEEGIYAPAIRPPTVAIGESRIRLTVTADHSLKEIDHLLSSFHLIGKELNVISEAALL</sequence>
<evidence type="ECO:0000259" key="11">
    <source>
        <dbReference type="Pfam" id="PF00155"/>
    </source>
</evidence>
<dbReference type="Pfam" id="PF00155">
    <property type="entry name" value="Aminotran_1_2"/>
    <property type="match status" value="1"/>
</dbReference>
<dbReference type="InterPro" id="IPR015424">
    <property type="entry name" value="PyrdxlP-dep_Trfase"/>
</dbReference>
<evidence type="ECO:0000256" key="5">
    <source>
        <dbReference type="ARBA" id="ARBA00022679"/>
    </source>
</evidence>
<dbReference type="FunFam" id="3.40.640.10:FF:000006">
    <property type="entry name" value="5-aminolevulinate synthase, mitochondrial"/>
    <property type="match status" value="1"/>
</dbReference>
<comment type="similarity">
    <text evidence="3 10">Belongs to the class-II pyridoxal-phosphate-dependent aminotransferase family. BioF subfamily.</text>
</comment>
<evidence type="ECO:0000313" key="13">
    <source>
        <dbReference type="Proteomes" id="UP000092578"/>
    </source>
</evidence>
<evidence type="ECO:0000256" key="4">
    <source>
        <dbReference type="ARBA" id="ARBA00011738"/>
    </source>
</evidence>
<dbReference type="SUPFAM" id="SSF53383">
    <property type="entry name" value="PLP-dependent transferases"/>
    <property type="match status" value="1"/>
</dbReference>
<comment type="subunit">
    <text evidence="4 10">Homodimer.</text>
</comment>
<keyword evidence="6" id="KW-0093">Biotin biosynthesis</keyword>